<evidence type="ECO:0000313" key="2">
    <source>
        <dbReference type="EMBL" id="CAG8718975.1"/>
    </source>
</evidence>
<reference evidence="2" key="1">
    <citation type="submission" date="2021-06" db="EMBL/GenBank/DDBJ databases">
        <authorList>
            <person name="Kallberg Y."/>
            <person name="Tangrot J."/>
            <person name="Rosling A."/>
        </authorList>
    </citation>
    <scope>NUCLEOTIDE SEQUENCE</scope>
    <source>
        <strain evidence="2">CL551</strain>
    </source>
</reference>
<dbReference type="Proteomes" id="UP000789342">
    <property type="component" value="Unassembled WGS sequence"/>
</dbReference>
<accession>A0A9N9I3F5</accession>
<keyword evidence="1" id="KW-1133">Transmembrane helix</keyword>
<name>A0A9N9I3F5_9GLOM</name>
<sequence>MPSSISKRYKADYFKNSNVNSPYASLDEGLPRHSACPRYHNGNSYYDRPFSNQYIIMSQERLIRRTLTLIILSLLMAFVTYIWFSQLDRSRLIPYQNSPDKDLPSYPIIPPAQFSHEQIHLYRILGNDLPPRHKP</sequence>
<keyword evidence="1" id="KW-0812">Transmembrane</keyword>
<organism evidence="2 3">
    <name type="scientific">Acaulospora morrowiae</name>
    <dbReference type="NCBI Taxonomy" id="94023"/>
    <lineage>
        <taxon>Eukaryota</taxon>
        <taxon>Fungi</taxon>
        <taxon>Fungi incertae sedis</taxon>
        <taxon>Mucoromycota</taxon>
        <taxon>Glomeromycotina</taxon>
        <taxon>Glomeromycetes</taxon>
        <taxon>Diversisporales</taxon>
        <taxon>Acaulosporaceae</taxon>
        <taxon>Acaulospora</taxon>
    </lineage>
</organism>
<dbReference type="AlphaFoldDB" id="A0A9N9I3F5"/>
<gene>
    <name evidence="2" type="ORF">AMORRO_LOCUS13211</name>
</gene>
<comment type="caution">
    <text evidence="2">The sequence shown here is derived from an EMBL/GenBank/DDBJ whole genome shotgun (WGS) entry which is preliminary data.</text>
</comment>
<evidence type="ECO:0000256" key="1">
    <source>
        <dbReference type="SAM" id="Phobius"/>
    </source>
</evidence>
<keyword evidence="1" id="KW-0472">Membrane</keyword>
<dbReference type="EMBL" id="CAJVPV010021773">
    <property type="protein sequence ID" value="CAG8718975.1"/>
    <property type="molecule type" value="Genomic_DNA"/>
</dbReference>
<feature type="non-terminal residue" evidence="2">
    <location>
        <position position="135"/>
    </location>
</feature>
<keyword evidence="3" id="KW-1185">Reference proteome</keyword>
<proteinExistence type="predicted"/>
<feature type="transmembrane region" description="Helical" evidence="1">
    <location>
        <begin position="66"/>
        <end position="84"/>
    </location>
</feature>
<evidence type="ECO:0000313" key="3">
    <source>
        <dbReference type="Proteomes" id="UP000789342"/>
    </source>
</evidence>
<protein>
    <submittedName>
        <fullName evidence="2">4308_t:CDS:1</fullName>
    </submittedName>
</protein>